<dbReference type="InterPro" id="IPR027417">
    <property type="entry name" value="P-loop_NTPase"/>
</dbReference>
<evidence type="ECO:0000256" key="5">
    <source>
        <dbReference type="ARBA" id="ARBA00022840"/>
    </source>
</evidence>
<dbReference type="Gene3D" id="3.40.50.300">
    <property type="entry name" value="P-loop containing nucleotide triphosphate hydrolases"/>
    <property type="match status" value="2"/>
</dbReference>
<evidence type="ECO:0000256" key="1">
    <source>
        <dbReference type="ARBA" id="ARBA00007913"/>
    </source>
</evidence>
<organism evidence="8 9">
    <name type="scientific">Terribacillus saccharophilus</name>
    <dbReference type="NCBI Taxonomy" id="361277"/>
    <lineage>
        <taxon>Bacteria</taxon>
        <taxon>Bacillati</taxon>
        <taxon>Bacillota</taxon>
        <taxon>Bacilli</taxon>
        <taxon>Bacillales</taxon>
        <taxon>Bacillaceae</taxon>
        <taxon>Terribacillus</taxon>
    </lineage>
</organism>
<evidence type="ECO:0000259" key="7">
    <source>
        <dbReference type="Pfam" id="PF13087"/>
    </source>
</evidence>
<keyword evidence="5" id="KW-0067">ATP-binding</keyword>
<keyword evidence="3" id="KW-0378">Hydrolase</keyword>
<dbReference type="GO" id="GO:0043139">
    <property type="term" value="F:5'-3' DNA helicase activity"/>
    <property type="evidence" value="ECO:0007669"/>
    <property type="project" value="TreeGrafter"/>
</dbReference>
<evidence type="ECO:0000313" key="9">
    <source>
        <dbReference type="Proteomes" id="UP000199735"/>
    </source>
</evidence>
<dbReference type="SUPFAM" id="SSF52540">
    <property type="entry name" value="P-loop containing nucleoside triphosphate hydrolases"/>
    <property type="match status" value="1"/>
</dbReference>
<reference evidence="8 9" key="1">
    <citation type="submission" date="2016-10" db="EMBL/GenBank/DDBJ databases">
        <authorList>
            <person name="Varghese N."/>
            <person name="Submissions S."/>
        </authorList>
    </citation>
    <scope>NUCLEOTIDE SEQUENCE [LARGE SCALE GENOMIC DNA]</scope>
    <source>
        <strain evidence="8 9">DSM 21619</strain>
    </source>
</reference>
<evidence type="ECO:0000256" key="4">
    <source>
        <dbReference type="ARBA" id="ARBA00022806"/>
    </source>
</evidence>
<sequence length="998" mass="114801">MKVSNILKALWHIETLAPGEVPNSSTISRRYTHQKVKNLHKFENPMHDFLPREWSQSSLKLRNNTMKPHYGLYGFCFREHQLMQFQRDTYNVKDEIHNKSMKNCFGFFVYFDENKKYIKDSLFVPHVMLLIKLSLKDQSPFKSNFFDSYKEACTYLEDQAANINGGVLSPEWLESFTREFNTMFAIPPNAEKNQHYMELTIVEGKSEPKDKFNSFYSEDILRAIQEKSTTVEQFFRKPKRKIDINENREFIEESLHPLNTPLGRWPSDIEHRASLMQQVAINEFFRNDTRISSVNGPPGTGKTTLLKDIFAEIVVRKAIALVAFRKKPDKALIDTGTKVTIKNRFNGESVSRNVYDIDPSIAAHAAVVASSNNTAVENISKDLPKETEIHTDFLEEMQPLKYARAISKEIAGEETWGMFSIPLGKGENIKNASSLLIRENFSFMNSLTKTGGKKETRIKEWEKACDDFNQAYKEVQKLRKALAKSADKYSKHPIEDQDFFTSTDEYWEIANYESRQQNVLFQTNELNTLRSRLFIKALIVLRHFLSVNHTKIEAALSLLNENRNEIDINNEKGINAMKAMWNTVHCICPVVSTTFASFASMYRGMPKDFIPNLFIDEAGQATPAQAVGAIWRSRRVMAVGDPLQIEPVQSIEASLLEDICRINKVESDVLNIKSSVQSLADRSNALGTFINEDNWIGIPLWVHRRCINPMFSIANKLAYNGKMVLAENKKSKSNGIGKWLNTQGSVKAKQYVPEQTDTLIGTINESMAKYLRKKLLDSIKNKLDDMSQMKPLLEGILNKQRMEPTWEALKQQSYALMRKYAELKNGRNNAQLLKEIDDYLKGDYSYPSVFVITPFSIVKNEIKKEIVPGLFKKMKDWLGADLKSNIGLTSEFNFKDMLKTEIEEFETFYKDWVQNNIGTVHTFQGKEADIVYFVTGTDATTLSAAEWACKEPNLLNVAVTRAKKEFYLIGDKNLLERFNNYKTIIEEIEEHETEARYY</sequence>
<name>A0AAX2EJU5_9BACI</name>
<dbReference type="PANTHER" id="PTHR43788:SF8">
    <property type="entry name" value="DNA-BINDING PROTEIN SMUBP-2"/>
    <property type="match status" value="1"/>
</dbReference>
<dbReference type="PANTHER" id="PTHR43788">
    <property type="entry name" value="DNA2/NAM7 HELICASE FAMILY MEMBER"/>
    <property type="match status" value="1"/>
</dbReference>
<feature type="domain" description="DNA2/NAM7 helicase helicase" evidence="6">
    <location>
        <begin position="277"/>
        <end position="648"/>
    </location>
</feature>
<dbReference type="Pfam" id="PF13087">
    <property type="entry name" value="AAA_12"/>
    <property type="match status" value="1"/>
</dbReference>
<evidence type="ECO:0000259" key="6">
    <source>
        <dbReference type="Pfam" id="PF13086"/>
    </source>
</evidence>
<dbReference type="InterPro" id="IPR050534">
    <property type="entry name" value="Coronavir_polyprotein_1ab"/>
</dbReference>
<keyword evidence="4" id="KW-0347">Helicase</keyword>
<comment type="caution">
    <text evidence="8">The sequence shown here is derived from an EMBL/GenBank/DDBJ whole genome shotgun (WGS) entry which is preliminary data.</text>
</comment>
<feature type="domain" description="DNA2/NAM7 helicase-like C-terminal" evidence="7">
    <location>
        <begin position="824"/>
        <end position="972"/>
    </location>
</feature>
<comment type="similarity">
    <text evidence="1">Belongs to the DNA2/NAM7 helicase family.</text>
</comment>
<dbReference type="InterPro" id="IPR041677">
    <property type="entry name" value="DNA2/NAM7_AAA_11"/>
</dbReference>
<evidence type="ECO:0000256" key="3">
    <source>
        <dbReference type="ARBA" id="ARBA00022801"/>
    </source>
</evidence>
<protein>
    <submittedName>
        <fullName evidence="8">AAA domain-containing protein</fullName>
    </submittedName>
</protein>
<keyword evidence="2" id="KW-0547">Nucleotide-binding</keyword>
<dbReference type="InterPro" id="IPR041679">
    <property type="entry name" value="DNA2/NAM7-like_C"/>
</dbReference>
<evidence type="ECO:0000256" key="2">
    <source>
        <dbReference type="ARBA" id="ARBA00022741"/>
    </source>
</evidence>
<dbReference type="GO" id="GO:0016787">
    <property type="term" value="F:hydrolase activity"/>
    <property type="evidence" value="ECO:0007669"/>
    <property type="project" value="UniProtKB-KW"/>
</dbReference>
<proteinExistence type="inferred from homology"/>
<evidence type="ECO:0000313" key="8">
    <source>
        <dbReference type="EMBL" id="SEO08890.1"/>
    </source>
</evidence>
<dbReference type="Proteomes" id="UP000199735">
    <property type="component" value="Unassembled WGS sequence"/>
</dbReference>
<dbReference type="GO" id="GO:0005524">
    <property type="term" value="F:ATP binding"/>
    <property type="evidence" value="ECO:0007669"/>
    <property type="project" value="UniProtKB-KW"/>
</dbReference>
<dbReference type="RefSeq" id="WP_164493503.1">
    <property type="nucleotide sequence ID" value="NZ_FOCD01000006.1"/>
</dbReference>
<gene>
    <name evidence="8" type="ORF">SAMN04489762_3460</name>
</gene>
<dbReference type="EMBL" id="FOCD01000006">
    <property type="protein sequence ID" value="SEO08890.1"/>
    <property type="molecule type" value="Genomic_DNA"/>
</dbReference>
<dbReference type="Pfam" id="PF13086">
    <property type="entry name" value="AAA_11"/>
    <property type="match status" value="1"/>
</dbReference>
<accession>A0AAX2EJU5</accession>
<dbReference type="AlphaFoldDB" id="A0AAX2EJU5"/>